<accession>A0A4Y7J7U1</accession>
<dbReference type="AlphaFoldDB" id="A0A4Y7J7U1"/>
<reference evidence="1 2" key="1">
    <citation type="journal article" date="2018" name="Science">
        <title>The opium poppy genome and morphinan production.</title>
        <authorList>
            <person name="Guo L."/>
            <person name="Winzer T."/>
            <person name="Yang X."/>
            <person name="Li Y."/>
            <person name="Ning Z."/>
            <person name="He Z."/>
            <person name="Teodor R."/>
            <person name="Lu Y."/>
            <person name="Bowser T.A."/>
            <person name="Graham I.A."/>
            <person name="Ye K."/>
        </authorList>
    </citation>
    <scope>NUCLEOTIDE SEQUENCE [LARGE SCALE GENOMIC DNA]</scope>
    <source>
        <strain evidence="2">cv. HN1</strain>
        <tissue evidence="1">Leaves</tissue>
    </source>
</reference>
<proteinExistence type="predicted"/>
<dbReference type="Pfam" id="PF24904">
    <property type="entry name" value="RVE6"/>
    <property type="match status" value="1"/>
</dbReference>
<dbReference type="Gramene" id="RZC55789">
    <property type="protein sequence ID" value="RZC55789"/>
    <property type="gene ID" value="C5167_014639"/>
</dbReference>
<protein>
    <submittedName>
        <fullName evidence="1">Uncharacterized protein</fullName>
    </submittedName>
</protein>
<dbReference type="InterPro" id="IPR035437">
    <property type="entry name" value="SNase_OB-fold_sf"/>
</dbReference>
<sequence length="179" mass="20239">MVWNSFIGMYLNPNTSNHLQKLKKMNPINVDTVLILMRNLFMNLSSPDFEDQASTYKCEQSMVPPSLQLAIRSNTLYMLIKQLRKQRRKGLNFTLYKQELSIELYIYSGSGHGDGPSNLHAMALLDANKGKPMQGIVEQVRDGSTDGSTIRVYLLPEFQFVQTFVAGIQSPSMGRRNGC</sequence>
<dbReference type="Proteomes" id="UP000316621">
    <property type="component" value="Chromosome 3"/>
</dbReference>
<evidence type="ECO:0000313" key="2">
    <source>
        <dbReference type="Proteomes" id="UP000316621"/>
    </source>
</evidence>
<keyword evidence="2" id="KW-1185">Reference proteome</keyword>
<dbReference type="STRING" id="3469.A0A4Y7J7U1"/>
<dbReference type="EMBL" id="CM010717">
    <property type="protein sequence ID" value="RZC55789.1"/>
    <property type="molecule type" value="Genomic_DNA"/>
</dbReference>
<organism evidence="1 2">
    <name type="scientific">Papaver somniferum</name>
    <name type="common">Opium poppy</name>
    <dbReference type="NCBI Taxonomy" id="3469"/>
    <lineage>
        <taxon>Eukaryota</taxon>
        <taxon>Viridiplantae</taxon>
        <taxon>Streptophyta</taxon>
        <taxon>Embryophyta</taxon>
        <taxon>Tracheophyta</taxon>
        <taxon>Spermatophyta</taxon>
        <taxon>Magnoliopsida</taxon>
        <taxon>Ranunculales</taxon>
        <taxon>Papaveraceae</taxon>
        <taxon>Papaveroideae</taxon>
        <taxon>Papaver</taxon>
    </lineage>
</organism>
<name>A0A4Y7J7U1_PAPSO</name>
<evidence type="ECO:0000313" key="1">
    <source>
        <dbReference type="EMBL" id="RZC55789.1"/>
    </source>
</evidence>
<dbReference type="Gene3D" id="2.40.50.90">
    <property type="match status" value="1"/>
</dbReference>
<gene>
    <name evidence="1" type="ORF">C5167_014639</name>
</gene>